<keyword evidence="1" id="KW-0472">Membrane</keyword>
<name>A0A556M9D4_9SPHI</name>
<gene>
    <name evidence="2" type="ORF">FO440_22010</name>
</gene>
<dbReference type="EMBL" id="VLPK01000006">
    <property type="protein sequence ID" value="TSJ36510.1"/>
    <property type="molecule type" value="Genomic_DNA"/>
</dbReference>
<reference evidence="2 3" key="1">
    <citation type="submission" date="2019-07" db="EMBL/GenBank/DDBJ databases">
        <authorList>
            <person name="Huq M.A."/>
        </authorList>
    </citation>
    <scope>NUCLEOTIDE SEQUENCE [LARGE SCALE GENOMIC DNA]</scope>
    <source>
        <strain evidence="2 3">MAH-19</strain>
    </source>
</reference>
<accession>A0A556M9D4</accession>
<organism evidence="2 3">
    <name type="scientific">Mucilaginibacter corticis</name>
    <dbReference type="NCBI Taxonomy" id="2597670"/>
    <lineage>
        <taxon>Bacteria</taxon>
        <taxon>Pseudomonadati</taxon>
        <taxon>Bacteroidota</taxon>
        <taxon>Sphingobacteriia</taxon>
        <taxon>Sphingobacteriales</taxon>
        <taxon>Sphingobacteriaceae</taxon>
        <taxon>Mucilaginibacter</taxon>
    </lineage>
</organism>
<proteinExistence type="predicted"/>
<sequence>MIHFQKDALTYLTLNNSSAEGKPIINVGDLIIFSEENSSSNSFIAYDVFFALVGLYFEYFEIGTRRHQVIRVTGLLTKFQNNISSIQ</sequence>
<evidence type="ECO:0000313" key="2">
    <source>
        <dbReference type="EMBL" id="TSJ36510.1"/>
    </source>
</evidence>
<dbReference type="Proteomes" id="UP000318733">
    <property type="component" value="Unassembled WGS sequence"/>
</dbReference>
<comment type="caution">
    <text evidence="2">The sequence shown here is derived from an EMBL/GenBank/DDBJ whole genome shotgun (WGS) entry which is preliminary data.</text>
</comment>
<keyword evidence="3" id="KW-1185">Reference proteome</keyword>
<dbReference type="RefSeq" id="WP_144250477.1">
    <property type="nucleotide sequence ID" value="NZ_VLPK01000006.1"/>
</dbReference>
<dbReference type="AlphaFoldDB" id="A0A556M9D4"/>
<feature type="transmembrane region" description="Helical" evidence="1">
    <location>
        <begin position="43"/>
        <end position="60"/>
    </location>
</feature>
<evidence type="ECO:0000313" key="3">
    <source>
        <dbReference type="Proteomes" id="UP000318733"/>
    </source>
</evidence>
<evidence type="ECO:0000256" key="1">
    <source>
        <dbReference type="SAM" id="Phobius"/>
    </source>
</evidence>
<keyword evidence="1" id="KW-1133">Transmembrane helix</keyword>
<protein>
    <submittedName>
        <fullName evidence="2">Uncharacterized protein</fullName>
    </submittedName>
</protein>
<keyword evidence="1" id="KW-0812">Transmembrane</keyword>